<keyword evidence="4" id="KW-0238">DNA-binding</keyword>
<dbReference type="SMART" id="SM00487">
    <property type="entry name" value="DEXDc"/>
    <property type="match status" value="1"/>
</dbReference>
<dbReference type="EC" id="5.6.2.4" evidence="7"/>
<evidence type="ECO:0000259" key="8">
    <source>
        <dbReference type="PROSITE" id="PS51192"/>
    </source>
</evidence>
<dbReference type="GO" id="GO:0000724">
    <property type="term" value="P:double-strand break repair via homologous recombination"/>
    <property type="evidence" value="ECO:0007669"/>
    <property type="project" value="TreeGrafter"/>
</dbReference>
<protein>
    <recommendedName>
        <fullName evidence="7">DNA 3'-5' helicase</fullName>
        <ecNumber evidence="7">5.6.2.4</ecNumber>
    </recommendedName>
</protein>
<evidence type="ECO:0000313" key="10">
    <source>
        <dbReference type="EMBL" id="TFW44228.1"/>
    </source>
</evidence>
<sequence length="854" mass="94545">MSDLDVVFKATAQSLETAIAVCKTTLAEAVSESECWRLQSLLRCFKALQAADARADRGALWQEAVRLVGGRLPISREALHPGDQEFLSRFGLRLGGTESQPVLLLDAKEDHDPLHVCIDEALQLDVSLRQPYQTAVADALLLRFSRYLHYRTPTQKAAIQALACMPSGASLLVTMPTGAGKSLLFELAPAWWQTTLMGLERACAVVIVPTVALALAHASHFATHPGLKGSAALVSELSGEKRGALLDAFRRGEVPLLFLSPEMALSTSVRQVLIEASRHSTDKPLGLNARLMGVFIDEAHIIESWGRSFRPDFQRLPGLVHMLRKTSPEIRTILLSATIGDAARNEIIRAYEVSGRFLAIDARVPRYELDLVTYRCPNAQERMRRVIELVDRLPRPALVYTTLVTDALELGDTLAKRGYKRLAVYTGEMGSEGERKRVVDDWLADRLDLVVATSAFGMGIDKRDVRAVVHACVPESPARYYQEIGRASRDGHQGLAVILWVGSAGSDNDWRLARRQAVSGWLTPELLASRWQTLLANAHTSSPDEKTGEPRFAMVLDAGRNKSGDIKGDYHRLWNMSLLNLLQRSGLLQVDVVEDSAEMPIWRITLLANWLLESPLATDLRWVPVIALRDAEQQASREDLEHFRCLIDGSEPNCILTGTFDLVEAGSNIVDPCGRCEFCRRNEFTPPQEVTFHGLKARWSEPCFFKPHAFVAGVSVVHPLDEHFGEGLRDLVIRLAAAGIEQFVAPSGVAERLSLLLKDSPCQFGFVHDFETLERADAAIANLPTAVLVSVDYKNPRQLLQRLESLEDVAREQCFVLVVSSDLQVEGRPMAQVASVVAPIRERALESMARRLVL</sequence>
<dbReference type="Proteomes" id="UP000297322">
    <property type="component" value="Unassembled WGS sequence"/>
</dbReference>
<dbReference type="Gene3D" id="3.40.50.300">
    <property type="entry name" value="P-loop containing nucleotide triphosphate hydrolases"/>
    <property type="match status" value="2"/>
</dbReference>
<dbReference type="PROSITE" id="PS51194">
    <property type="entry name" value="HELICASE_CTER"/>
    <property type="match status" value="1"/>
</dbReference>
<evidence type="ECO:0000256" key="6">
    <source>
        <dbReference type="ARBA" id="ARBA00034617"/>
    </source>
</evidence>
<dbReference type="GO" id="GO:0005524">
    <property type="term" value="F:ATP binding"/>
    <property type="evidence" value="ECO:0007669"/>
    <property type="project" value="UniProtKB-KW"/>
</dbReference>
<evidence type="ECO:0000256" key="7">
    <source>
        <dbReference type="ARBA" id="ARBA00034808"/>
    </source>
</evidence>
<dbReference type="PANTHER" id="PTHR13710:SF105">
    <property type="entry name" value="ATP-DEPENDENT DNA HELICASE Q1"/>
    <property type="match status" value="1"/>
</dbReference>
<dbReference type="Pfam" id="PF00271">
    <property type="entry name" value="Helicase_C"/>
    <property type="match status" value="1"/>
</dbReference>
<dbReference type="InterPro" id="IPR011545">
    <property type="entry name" value="DEAD/DEAH_box_helicase_dom"/>
</dbReference>
<name>A0A4Y9TJP5_PSEFL</name>
<dbReference type="RefSeq" id="WP_095974516.1">
    <property type="nucleotide sequence ID" value="NZ_SPVI01000003.1"/>
</dbReference>
<feature type="domain" description="Helicase C-terminal" evidence="9">
    <location>
        <begin position="385"/>
        <end position="542"/>
    </location>
</feature>
<dbReference type="EMBL" id="SPVI01000003">
    <property type="protein sequence ID" value="TFW44228.1"/>
    <property type="molecule type" value="Genomic_DNA"/>
</dbReference>
<keyword evidence="5" id="KW-0413">Isomerase</keyword>
<comment type="similarity">
    <text evidence="1">Belongs to the helicase family. RecQ subfamily.</text>
</comment>
<evidence type="ECO:0000256" key="2">
    <source>
        <dbReference type="ARBA" id="ARBA00022741"/>
    </source>
</evidence>
<dbReference type="AlphaFoldDB" id="A0A4Y9TJP5"/>
<evidence type="ECO:0000256" key="4">
    <source>
        <dbReference type="ARBA" id="ARBA00023125"/>
    </source>
</evidence>
<dbReference type="GO" id="GO:0005694">
    <property type="term" value="C:chromosome"/>
    <property type="evidence" value="ECO:0007669"/>
    <property type="project" value="TreeGrafter"/>
</dbReference>
<evidence type="ECO:0000256" key="1">
    <source>
        <dbReference type="ARBA" id="ARBA00005446"/>
    </source>
</evidence>
<dbReference type="Pfam" id="PF00270">
    <property type="entry name" value="DEAD"/>
    <property type="match status" value="1"/>
</dbReference>
<gene>
    <name evidence="10" type="ORF">E4T65_06920</name>
</gene>
<dbReference type="GO" id="GO:0043138">
    <property type="term" value="F:3'-5' DNA helicase activity"/>
    <property type="evidence" value="ECO:0007669"/>
    <property type="project" value="UniProtKB-EC"/>
</dbReference>
<dbReference type="PANTHER" id="PTHR13710">
    <property type="entry name" value="DNA HELICASE RECQ FAMILY MEMBER"/>
    <property type="match status" value="1"/>
</dbReference>
<reference evidence="10 11" key="1">
    <citation type="submission" date="2019-03" db="EMBL/GenBank/DDBJ databases">
        <title>Biocontrol and xenobiotic degradation properties of endophytic Pseudomonas fluorescens strain BRZ63.</title>
        <authorList>
            <person name="Chlebek D.A."/>
            <person name="Pinski A."/>
            <person name="Zur J.P."/>
            <person name="Michalska J."/>
            <person name="Hupert-Kocurek K.T."/>
        </authorList>
    </citation>
    <scope>NUCLEOTIDE SEQUENCE [LARGE SCALE GENOMIC DNA]</scope>
    <source>
        <strain evidence="10 11">BRZ63</strain>
    </source>
</reference>
<comment type="catalytic activity">
    <reaction evidence="6">
        <text>Couples ATP hydrolysis with the unwinding of duplex DNA by translocating in the 3'-5' direction.</text>
        <dbReference type="EC" id="5.6.2.4"/>
    </reaction>
</comment>
<evidence type="ECO:0000313" key="11">
    <source>
        <dbReference type="Proteomes" id="UP000297322"/>
    </source>
</evidence>
<accession>A0A4Y9TJP5</accession>
<keyword evidence="2" id="KW-0547">Nucleotide-binding</keyword>
<dbReference type="SUPFAM" id="SSF52540">
    <property type="entry name" value="P-loop containing nucleoside triphosphate hydrolases"/>
    <property type="match status" value="1"/>
</dbReference>
<keyword evidence="10" id="KW-0378">Hydrolase</keyword>
<dbReference type="InterPro" id="IPR001650">
    <property type="entry name" value="Helicase_C-like"/>
</dbReference>
<proteinExistence type="inferred from homology"/>
<dbReference type="GO" id="GO:0003677">
    <property type="term" value="F:DNA binding"/>
    <property type="evidence" value="ECO:0007669"/>
    <property type="project" value="UniProtKB-KW"/>
</dbReference>
<keyword evidence="3" id="KW-0067">ATP-binding</keyword>
<feature type="domain" description="Helicase ATP-binding" evidence="8">
    <location>
        <begin position="162"/>
        <end position="357"/>
    </location>
</feature>
<dbReference type="SMART" id="SM00490">
    <property type="entry name" value="HELICc"/>
    <property type="match status" value="1"/>
</dbReference>
<evidence type="ECO:0000256" key="5">
    <source>
        <dbReference type="ARBA" id="ARBA00023235"/>
    </source>
</evidence>
<comment type="caution">
    <text evidence="10">The sequence shown here is derived from an EMBL/GenBank/DDBJ whole genome shotgun (WGS) entry which is preliminary data.</text>
</comment>
<dbReference type="GO" id="GO:0009378">
    <property type="term" value="F:four-way junction helicase activity"/>
    <property type="evidence" value="ECO:0007669"/>
    <property type="project" value="TreeGrafter"/>
</dbReference>
<dbReference type="GO" id="GO:0005737">
    <property type="term" value="C:cytoplasm"/>
    <property type="evidence" value="ECO:0007669"/>
    <property type="project" value="TreeGrafter"/>
</dbReference>
<organism evidence="10 11">
    <name type="scientific">Pseudomonas fluorescens</name>
    <dbReference type="NCBI Taxonomy" id="294"/>
    <lineage>
        <taxon>Bacteria</taxon>
        <taxon>Pseudomonadati</taxon>
        <taxon>Pseudomonadota</taxon>
        <taxon>Gammaproteobacteria</taxon>
        <taxon>Pseudomonadales</taxon>
        <taxon>Pseudomonadaceae</taxon>
        <taxon>Pseudomonas</taxon>
    </lineage>
</organism>
<dbReference type="InterPro" id="IPR027417">
    <property type="entry name" value="P-loop_NTPase"/>
</dbReference>
<evidence type="ECO:0000256" key="3">
    <source>
        <dbReference type="ARBA" id="ARBA00022840"/>
    </source>
</evidence>
<evidence type="ECO:0000259" key="9">
    <source>
        <dbReference type="PROSITE" id="PS51194"/>
    </source>
</evidence>
<dbReference type="PROSITE" id="PS51192">
    <property type="entry name" value="HELICASE_ATP_BIND_1"/>
    <property type="match status" value="1"/>
</dbReference>
<dbReference type="InterPro" id="IPR014001">
    <property type="entry name" value="Helicase_ATP-bd"/>
</dbReference>
<keyword evidence="10" id="KW-0347">Helicase</keyword>